<feature type="compositionally biased region" description="Polar residues" evidence="1">
    <location>
        <begin position="44"/>
        <end position="60"/>
    </location>
</feature>
<feature type="region of interest" description="Disordered" evidence="1">
    <location>
        <begin position="42"/>
        <end position="122"/>
    </location>
</feature>
<sequence length="367" mass="41086">MEPKPSSPPRDKARERNGRPSVLSEEVSPFGGLVVLKFHKAESSRQLVQMRSAASSTAMQTPPRMAAVEKTPGGKPTQAHPPQTWPRVVPAAHPLSNSASQYSGSPAPTTQAPSNRPASGLPVRPLKRQQVYNPLQAAKHAADRVANQQANLKSKYSLYDKEVPVMPRKKVRSEDMEISSKYGTKTIDIEAGEDPTEKFTVHDKLFSASSEFCHTMLDKDWKEREENRIKLPDIEPDDFRMYLKRDESGREGLDTSKWTEWLAISSFLQDVDFQDAVIDAILEQLIPMRSLSVNSVVKHLVEPIHMYASDKSAARKLPVDAIVSKRKSSDYEELHELDPPPPEHFFRLLLGAIVPWMDQGTSSISRS</sequence>
<organism evidence="3 4">
    <name type="scientific">Trematosphaeria pertusa</name>
    <dbReference type="NCBI Taxonomy" id="390896"/>
    <lineage>
        <taxon>Eukaryota</taxon>
        <taxon>Fungi</taxon>
        <taxon>Dikarya</taxon>
        <taxon>Ascomycota</taxon>
        <taxon>Pezizomycotina</taxon>
        <taxon>Dothideomycetes</taxon>
        <taxon>Pleosporomycetidae</taxon>
        <taxon>Pleosporales</taxon>
        <taxon>Massarineae</taxon>
        <taxon>Trematosphaeriaceae</taxon>
        <taxon>Trematosphaeria</taxon>
    </lineage>
</organism>
<dbReference type="EMBL" id="ML987197">
    <property type="protein sequence ID" value="KAF2247309.1"/>
    <property type="molecule type" value="Genomic_DNA"/>
</dbReference>
<feature type="compositionally biased region" description="Polar residues" evidence="1">
    <location>
        <begin position="95"/>
        <end position="117"/>
    </location>
</feature>
<dbReference type="PROSITE" id="PS50097">
    <property type="entry name" value="BTB"/>
    <property type="match status" value="1"/>
</dbReference>
<dbReference type="RefSeq" id="XP_033682313.1">
    <property type="nucleotide sequence ID" value="XM_033833502.1"/>
</dbReference>
<evidence type="ECO:0000256" key="1">
    <source>
        <dbReference type="SAM" id="MobiDB-lite"/>
    </source>
</evidence>
<evidence type="ECO:0000313" key="4">
    <source>
        <dbReference type="Proteomes" id="UP000800094"/>
    </source>
</evidence>
<feature type="compositionally biased region" description="Basic and acidic residues" evidence="1">
    <location>
        <begin position="1"/>
        <end position="18"/>
    </location>
</feature>
<dbReference type="Gene3D" id="3.30.710.10">
    <property type="entry name" value="Potassium Channel Kv1.1, Chain A"/>
    <property type="match status" value="1"/>
</dbReference>
<dbReference type="InterPro" id="IPR000210">
    <property type="entry name" value="BTB/POZ_dom"/>
</dbReference>
<dbReference type="SUPFAM" id="SSF54695">
    <property type="entry name" value="POZ domain"/>
    <property type="match status" value="1"/>
</dbReference>
<evidence type="ECO:0000259" key="2">
    <source>
        <dbReference type="PROSITE" id="PS50097"/>
    </source>
</evidence>
<dbReference type="OrthoDB" id="1022638at2759"/>
<accession>A0A6A6IAN2</accession>
<dbReference type="InterPro" id="IPR011333">
    <property type="entry name" value="SKP1/BTB/POZ_sf"/>
</dbReference>
<dbReference type="Proteomes" id="UP000800094">
    <property type="component" value="Unassembled WGS sequence"/>
</dbReference>
<name>A0A6A6IAN2_9PLEO</name>
<reference evidence="3" key="1">
    <citation type="journal article" date="2020" name="Stud. Mycol.">
        <title>101 Dothideomycetes genomes: a test case for predicting lifestyles and emergence of pathogens.</title>
        <authorList>
            <person name="Haridas S."/>
            <person name="Albert R."/>
            <person name="Binder M."/>
            <person name="Bloem J."/>
            <person name="Labutti K."/>
            <person name="Salamov A."/>
            <person name="Andreopoulos B."/>
            <person name="Baker S."/>
            <person name="Barry K."/>
            <person name="Bills G."/>
            <person name="Bluhm B."/>
            <person name="Cannon C."/>
            <person name="Castanera R."/>
            <person name="Culley D."/>
            <person name="Daum C."/>
            <person name="Ezra D."/>
            <person name="Gonzalez J."/>
            <person name="Henrissat B."/>
            <person name="Kuo A."/>
            <person name="Liang C."/>
            <person name="Lipzen A."/>
            <person name="Lutzoni F."/>
            <person name="Magnuson J."/>
            <person name="Mondo S."/>
            <person name="Nolan M."/>
            <person name="Ohm R."/>
            <person name="Pangilinan J."/>
            <person name="Park H.-J."/>
            <person name="Ramirez L."/>
            <person name="Alfaro M."/>
            <person name="Sun H."/>
            <person name="Tritt A."/>
            <person name="Yoshinaga Y."/>
            <person name="Zwiers L.-H."/>
            <person name="Turgeon B."/>
            <person name="Goodwin S."/>
            <person name="Spatafora J."/>
            <person name="Crous P."/>
            <person name="Grigoriev I."/>
        </authorList>
    </citation>
    <scope>NUCLEOTIDE SEQUENCE</scope>
    <source>
        <strain evidence="3">CBS 122368</strain>
    </source>
</reference>
<keyword evidence="4" id="KW-1185">Reference proteome</keyword>
<proteinExistence type="predicted"/>
<protein>
    <recommendedName>
        <fullName evidence="2">BTB domain-containing protein</fullName>
    </recommendedName>
</protein>
<dbReference type="GeneID" id="54586832"/>
<gene>
    <name evidence="3" type="ORF">BU26DRAFT_566294</name>
</gene>
<feature type="region of interest" description="Disordered" evidence="1">
    <location>
        <begin position="1"/>
        <end position="29"/>
    </location>
</feature>
<dbReference type="AlphaFoldDB" id="A0A6A6IAN2"/>
<feature type="domain" description="BTB" evidence="2">
    <location>
        <begin position="187"/>
        <end position="255"/>
    </location>
</feature>
<dbReference type="CDD" id="cd18186">
    <property type="entry name" value="BTB_POZ_ZBTB_KLHL-like"/>
    <property type="match status" value="1"/>
</dbReference>
<evidence type="ECO:0000313" key="3">
    <source>
        <dbReference type="EMBL" id="KAF2247309.1"/>
    </source>
</evidence>
<dbReference type="Pfam" id="PF00651">
    <property type="entry name" value="BTB"/>
    <property type="match status" value="1"/>
</dbReference>